<evidence type="ECO:0000313" key="3">
    <source>
        <dbReference type="EMBL" id="CAI5774149.1"/>
    </source>
</evidence>
<gene>
    <name evidence="3" type="ORF">PODLI_1B027809</name>
</gene>
<name>A0AA35KB78_9SAUR</name>
<feature type="chain" id="PRO_5041325811" description="FAM194 C-terminal domain-containing protein" evidence="1">
    <location>
        <begin position="16"/>
        <end position="211"/>
    </location>
</feature>
<evidence type="ECO:0000259" key="2">
    <source>
        <dbReference type="Pfam" id="PF14977"/>
    </source>
</evidence>
<accession>A0AA35KB78</accession>
<dbReference type="EMBL" id="OX395130">
    <property type="protein sequence ID" value="CAI5774149.1"/>
    <property type="molecule type" value="Genomic_DNA"/>
</dbReference>
<feature type="signal peptide" evidence="1">
    <location>
        <begin position="1"/>
        <end position="15"/>
    </location>
</feature>
<sequence>MCLLLLISYPSGNVAILISYVKEFQFTYIVLQDNLSYEMQACFANQGFAVCYHRNGKIWLNLDLCLGSYFDRKGVRKKHWNWWDKSSHIHVPPFQPIYIQLNVYIQVKIEAQDQIFLTFTNNHDCLQLNVGAKLKPKDPDMLKFLRRPASSGQLVGSEILLIRRLSASMQNLLKELCRVPPEETKYFYFLVSDMYDHVHRRQKMRIRSIQR</sequence>
<reference evidence="3" key="1">
    <citation type="submission" date="2022-12" db="EMBL/GenBank/DDBJ databases">
        <authorList>
            <person name="Alioto T."/>
            <person name="Alioto T."/>
            <person name="Gomez Garrido J."/>
        </authorList>
    </citation>
    <scope>NUCLEOTIDE SEQUENCE</scope>
</reference>
<dbReference type="InterPro" id="IPR029281">
    <property type="entry name" value="FAM194_C"/>
</dbReference>
<dbReference type="Pfam" id="PF14977">
    <property type="entry name" value="FAM194"/>
    <property type="match status" value="1"/>
</dbReference>
<dbReference type="AlphaFoldDB" id="A0AA35KB78"/>
<keyword evidence="4" id="KW-1185">Reference proteome</keyword>
<protein>
    <recommendedName>
        <fullName evidence="2">FAM194 C-terminal domain-containing protein</fullName>
    </recommendedName>
</protein>
<keyword evidence="1" id="KW-0732">Signal</keyword>
<evidence type="ECO:0000256" key="1">
    <source>
        <dbReference type="SAM" id="SignalP"/>
    </source>
</evidence>
<organism evidence="3 4">
    <name type="scientific">Podarcis lilfordi</name>
    <name type="common">Lilford's wall lizard</name>
    <dbReference type="NCBI Taxonomy" id="74358"/>
    <lineage>
        <taxon>Eukaryota</taxon>
        <taxon>Metazoa</taxon>
        <taxon>Chordata</taxon>
        <taxon>Craniata</taxon>
        <taxon>Vertebrata</taxon>
        <taxon>Euteleostomi</taxon>
        <taxon>Lepidosauria</taxon>
        <taxon>Squamata</taxon>
        <taxon>Bifurcata</taxon>
        <taxon>Unidentata</taxon>
        <taxon>Episquamata</taxon>
        <taxon>Laterata</taxon>
        <taxon>Lacertibaenia</taxon>
        <taxon>Lacertidae</taxon>
        <taxon>Podarcis</taxon>
    </lineage>
</organism>
<evidence type="ECO:0000313" key="4">
    <source>
        <dbReference type="Proteomes" id="UP001178461"/>
    </source>
</evidence>
<dbReference type="PANTHER" id="PTHR23093">
    <property type="entry name" value="SIMILAR TO CHROMOSOME 3 OPEN READING FRAME 20"/>
    <property type="match status" value="1"/>
</dbReference>
<dbReference type="PANTHER" id="PTHR23093:SF17">
    <property type="entry name" value="GLUTAMATE-RICH PROTEIN 6B"/>
    <property type="match status" value="1"/>
</dbReference>
<dbReference type="Proteomes" id="UP001178461">
    <property type="component" value="Chromosome 5"/>
</dbReference>
<proteinExistence type="predicted"/>
<feature type="domain" description="FAM194 C-terminal" evidence="2">
    <location>
        <begin position="7"/>
        <end position="173"/>
    </location>
</feature>